<keyword evidence="1" id="KW-0813">Transport</keyword>
<dbReference type="InterPro" id="IPR017871">
    <property type="entry name" value="ABC_transporter-like_CS"/>
</dbReference>
<evidence type="ECO:0000313" key="7">
    <source>
        <dbReference type="Proteomes" id="UP001500466"/>
    </source>
</evidence>
<dbReference type="PANTHER" id="PTHR43875">
    <property type="entry name" value="MALTODEXTRIN IMPORT ATP-BINDING PROTEIN MSMX"/>
    <property type="match status" value="1"/>
</dbReference>
<dbReference type="Gene3D" id="2.40.50.140">
    <property type="entry name" value="Nucleic acid-binding proteins"/>
    <property type="match status" value="1"/>
</dbReference>
<sequence>MADVVLDGVGKVYPDGTRAVEGLDLSVAHGEFLVLVGPSGCGKTTALRMVAGLEDISEGTVRIGERVVNRVPSRDRDVAMVFQSYALYPHLNVRDNIGFGLKLRKLPKAEIDKRVREAARTLGLEEHLGRKPRQLSGGQRQRVAMGRAIVREPQAFLMDEPLSNLDAKLRVQMRAQIARLTRELGVTTLYVTHDQVEAMTLGDRVAVMRKGVLQQVAPPQELYDRPVNLFVAGFIGSPAMNVVTGELEEEGGELRVRLGSQRLTVPAQVLVDRPALRGYAGRRIIVGIRPEDLGEVSGEVPDGTVLRADTDLVESMGSEVHAHVRIDAPPAVTAEVHELAADAGADDQVPDPATGSSELVARLGPRTGVREGEGTRLRVATDRLHFFDPDTGLSVRDSVPGPGGPTDRNGPTDQGDPTDPTGK</sequence>
<keyword evidence="2" id="KW-0547">Nucleotide-binding</keyword>
<name>A0ABP9GME2_9ACTN</name>
<accession>A0ABP9GME2</accession>
<dbReference type="RefSeq" id="WP_345673319.1">
    <property type="nucleotide sequence ID" value="NZ_BAABHS010000001.1"/>
</dbReference>
<evidence type="ECO:0000259" key="5">
    <source>
        <dbReference type="PROSITE" id="PS50893"/>
    </source>
</evidence>
<dbReference type="Pfam" id="PF17912">
    <property type="entry name" value="OB_MalK"/>
    <property type="match status" value="1"/>
</dbReference>
<evidence type="ECO:0000256" key="4">
    <source>
        <dbReference type="SAM" id="MobiDB-lite"/>
    </source>
</evidence>
<dbReference type="InterPro" id="IPR047641">
    <property type="entry name" value="ABC_transpr_MalK/UgpC-like"/>
</dbReference>
<dbReference type="InterPro" id="IPR003439">
    <property type="entry name" value="ABC_transporter-like_ATP-bd"/>
</dbReference>
<dbReference type="CDD" id="cd03301">
    <property type="entry name" value="ABC_MalK_N"/>
    <property type="match status" value="1"/>
</dbReference>
<dbReference type="GO" id="GO:0005524">
    <property type="term" value="F:ATP binding"/>
    <property type="evidence" value="ECO:0007669"/>
    <property type="project" value="UniProtKB-KW"/>
</dbReference>
<dbReference type="Pfam" id="PF00005">
    <property type="entry name" value="ABC_tran"/>
    <property type="match status" value="1"/>
</dbReference>
<dbReference type="InterPro" id="IPR012340">
    <property type="entry name" value="NA-bd_OB-fold"/>
</dbReference>
<evidence type="ECO:0000256" key="2">
    <source>
        <dbReference type="ARBA" id="ARBA00022741"/>
    </source>
</evidence>
<evidence type="ECO:0000313" key="6">
    <source>
        <dbReference type="EMBL" id="GAA4946295.1"/>
    </source>
</evidence>
<organism evidence="6 7">
    <name type="scientific">Yinghuangia aomiensis</name>
    <dbReference type="NCBI Taxonomy" id="676205"/>
    <lineage>
        <taxon>Bacteria</taxon>
        <taxon>Bacillati</taxon>
        <taxon>Actinomycetota</taxon>
        <taxon>Actinomycetes</taxon>
        <taxon>Kitasatosporales</taxon>
        <taxon>Streptomycetaceae</taxon>
        <taxon>Yinghuangia</taxon>
    </lineage>
</organism>
<feature type="domain" description="ABC transporter" evidence="5">
    <location>
        <begin position="4"/>
        <end position="235"/>
    </location>
</feature>
<dbReference type="SUPFAM" id="SSF50331">
    <property type="entry name" value="MOP-like"/>
    <property type="match status" value="1"/>
</dbReference>
<dbReference type="InterPro" id="IPR015855">
    <property type="entry name" value="ABC_transpr_MalK-like"/>
</dbReference>
<dbReference type="PANTHER" id="PTHR43875:SF1">
    <property type="entry name" value="OSMOPROTECTIVE COMPOUNDS UPTAKE ATP-BINDING PROTEIN GGTA"/>
    <property type="match status" value="1"/>
</dbReference>
<feature type="region of interest" description="Disordered" evidence="4">
    <location>
        <begin position="342"/>
        <end position="372"/>
    </location>
</feature>
<protein>
    <submittedName>
        <fullName evidence="6">Sn-glycerol-3-phosphate ABC transporter ATP-binding protein UgpC</fullName>
    </submittedName>
</protein>
<dbReference type="SUPFAM" id="SSF52540">
    <property type="entry name" value="P-loop containing nucleoside triphosphate hydrolases"/>
    <property type="match status" value="1"/>
</dbReference>
<evidence type="ECO:0000256" key="1">
    <source>
        <dbReference type="ARBA" id="ARBA00022448"/>
    </source>
</evidence>
<feature type="region of interest" description="Disordered" evidence="4">
    <location>
        <begin position="388"/>
        <end position="423"/>
    </location>
</feature>
<dbReference type="SMART" id="SM00382">
    <property type="entry name" value="AAA"/>
    <property type="match status" value="1"/>
</dbReference>
<dbReference type="InterPro" id="IPR008995">
    <property type="entry name" value="Mo/tungstate-bd_C_term_dom"/>
</dbReference>
<dbReference type="InterPro" id="IPR003593">
    <property type="entry name" value="AAA+_ATPase"/>
</dbReference>
<dbReference type="Proteomes" id="UP001500466">
    <property type="component" value="Unassembled WGS sequence"/>
</dbReference>
<dbReference type="EMBL" id="BAABHS010000001">
    <property type="protein sequence ID" value="GAA4946295.1"/>
    <property type="molecule type" value="Genomic_DNA"/>
</dbReference>
<proteinExistence type="predicted"/>
<keyword evidence="3 6" id="KW-0067">ATP-binding</keyword>
<dbReference type="Gene3D" id="3.40.50.300">
    <property type="entry name" value="P-loop containing nucleotide triphosphate hydrolases"/>
    <property type="match status" value="1"/>
</dbReference>
<reference evidence="7" key="1">
    <citation type="journal article" date="2019" name="Int. J. Syst. Evol. Microbiol.">
        <title>The Global Catalogue of Microorganisms (GCM) 10K type strain sequencing project: providing services to taxonomists for standard genome sequencing and annotation.</title>
        <authorList>
            <consortium name="The Broad Institute Genomics Platform"/>
            <consortium name="The Broad Institute Genome Sequencing Center for Infectious Disease"/>
            <person name="Wu L."/>
            <person name="Ma J."/>
        </authorList>
    </citation>
    <scope>NUCLEOTIDE SEQUENCE [LARGE SCALE GENOMIC DNA]</scope>
    <source>
        <strain evidence="7">JCM 17986</strain>
    </source>
</reference>
<dbReference type="PROSITE" id="PS00211">
    <property type="entry name" value="ABC_TRANSPORTER_1"/>
    <property type="match status" value="1"/>
</dbReference>
<gene>
    <name evidence="6" type="primary">ugpC</name>
    <name evidence="6" type="ORF">GCM10023205_02560</name>
</gene>
<dbReference type="Gene3D" id="2.40.50.100">
    <property type="match status" value="1"/>
</dbReference>
<dbReference type="PROSITE" id="PS50893">
    <property type="entry name" value="ABC_TRANSPORTER_2"/>
    <property type="match status" value="1"/>
</dbReference>
<evidence type="ECO:0000256" key="3">
    <source>
        <dbReference type="ARBA" id="ARBA00022840"/>
    </source>
</evidence>
<comment type="caution">
    <text evidence="6">The sequence shown here is derived from an EMBL/GenBank/DDBJ whole genome shotgun (WGS) entry which is preliminary data.</text>
</comment>
<keyword evidence="7" id="KW-1185">Reference proteome</keyword>
<dbReference type="InterPro" id="IPR027417">
    <property type="entry name" value="P-loop_NTPase"/>
</dbReference>
<dbReference type="NCBIfam" id="NF008653">
    <property type="entry name" value="PRK11650.1"/>
    <property type="match status" value="1"/>
</dbReference>
<dbReference type="InterPro" id="IPR040582">
    <property type="entry name" value="OB_MalK-like"/>
</dbReference>